<dbReference type="Pfam" id="PF03235">
    <property type="entry name" value="GmrSD_N"/>
    <property type="match status" value="1"/>
</dbReference>
<reference evidence="2 3" key="1">
    <citation type="submission" date="2018-11" db="EMBL/GenBank/DDBJ databases">
        <title>Flavobacterium sp. nov., YIM 102701-2 draft genome.</title>
        <authorList>
            <person name="Li G."/>
            <person name="Jiang Y."/>
        </authorList>
    </citation>
    <scope>NUCLEOTIDE SEQUENCE [LARGE SCALE GENOMIC DNA]</scope>
    <source>
        <strain evidence="2 3">YIM 102701-2</strain>
    </source>
</reference>
<evidence type="ECO:0000259" key="1">
    <source>
        <dbReference type="Pfam" id="PF03235"/>
    </source>
</evidence>
<gene>
    <name evidence="2" type="ORF">EG240_06065</name>
</gene>
<evidence type="ECO:0000313" key="2">
    <source>
        <dbReference type="EMBL" id="RRJ91568.1"/>
    </source>
</evidence>
<protein>
    <submittedName>
        <fullName evidence="2">DUF262 domain-containing protein</fullName>
    </submittedName>
</protein>
<comment type="caution">
    <text evidence="2">The sequence shown here is derived from an EMBL/GenBank/DDBJ whole genome shotgun (WGS) entry which is preliminary data.</text>
</comment>
<keyword evidence="3" id="KW-1185">Reference proteome</keyword>
<dbReference type="RefSeq" id="WP_125018500.1">
    <property type="nucleotide sequence ID" value="NZ_RQVQ01000010.1"/>
</dbReference>
<dbReference type="Proteomes" id="UP000275719">
    <property type="component" value="Unassembled WGS sequence"/>
</dbReference>
<accession>A0A3P3WAW0</accession>
<dbReference type="PANTHER" id="PTHR39639">
    <property type="entry name" value="CHROMOSOME 16, WHOLE GENOME SHOTGUN SEQUENCE"/>
    <property type="match status" value="1"/>
</dbReference>
<dbReference type="OrthoDB" id="9764212at2"/>
<dbReference type="EMBL" id="RQVQ01000010">
    <property type="protein sequence ID" value="RRJ91568.1"/>
    <property type="molecule type" value="Genomic_DNA"/>
</dbReference>
<dbReference type="PANTHER" id="PTHR39639:SF1">
    <property type="entry name" value="DUF262 DOMAIN-CONTAINING PROTEIN"/>
    <property type="match status" value="1"/>
</dbReference>
<dbReference type="InterPro" id="IPR004919">
    <property type="entry name" value="GmrSD_N"/>
</dbReference>
<feature type="domain" description="GmrSD restriction endonucleases N-terminal" evidence="1">
    <location>
        <begin position="42"/>
        <end position="197"/>
    </location>
</feature>
<proteinExistence type="predicted"/>
<organism evidence="2 3">
    <name type="scientific">Paenimyroides tangerinum</name>
    <dbReference type="NCBI Taxonomy" id="2488728"/>
    <lineage>
        <taxon>Bacteria</taxon>
        <taxon>Pseudomonadati</taxon>
        <taxon>Bacteroidota</taxon>
        <taxon>Flavobacteriia</taxon>
        <taxon>Flavobacteriales</taxon>
        <taxon>Flavobacteriaceae</taxon>
        <taxon>Paenimyroides</taxon>
    </lineage>
</organism>
<dbReference type="AlphaFoldDB" id="A0A3P3WAW0"/>
<evidence type="ECO:0000313" key="3">
    <source>
        <dbReference type="Proteomes" id="UP000275719"/>
    </source>
</evidence>
<sequence length="364" mass="42584">MNGDEFDEIDETIIDVEDSEDSSAPIIYDISSYGADYDVDGLVKRLKRGDIFIPPFQRDYVWNQAEASRLVESLLLGLPVPGVFLAKEGESNKLSVIDGQQRLKSLLFFYEGFFNPKIDDSRRKVFRLKNVQKQFENKTYEELEEEDRIKLDDSIIHATIIKQESPNDDNTSIYHVFERLNTGGRKLTPQEIRSAIYIGKMNKMIAELNDYPAWRELFGKENNRLKDQEMILRFFAIYSNLENYSKPLKEFLNKFNLKYRNPSDEEIERLSSIFKRTSDLILTKIGKNAFRPDRVFNASAFEVLMVGIAKRIDENIDFDSFVRDLDNLYKSQEFVDSITRATSDDKVVELRHKLFNEYIENYVL</sequence>
<name>A0A3P3WAW0_9FLAO</name>